<feature type="domain" description="Nose resistant-to-fluoxetine protein N-terminal" evidence="2">
    <location>
        <begin position="89"/>
        <end position="251"/>
    </location>
</feature>
<feature type="transmembrane region" description="Helical" evidence="1">
    <location>
        <begin position="512"/>
        <end position="532"/>
    </location>
</feature>
<proteinExistence type="predicted"/>
<evidence type="ECO:0000259" key="2">
    <source>
        <dbReference type="SMART" id="SM00703"/>
    </source>
</evidence>
<feature type="transmembrane region" description="Helical" evidence="1">
    <location>
        <begin position="704"/>
        <end position="725"/>
    </location>
</feature>
<feature type="transmembrane region" description="Helical" evidence="1">
    <location>
        <begin position="375"/>
        <end position="395"/>
    </location>
</feature>
<dbReference type="EMBL" id="CAKKLH010000057">
    <property type="protein sequence ID" value="CAH0101437.1"/>
    <property type="molecule type" value="Genomic_DNA"/>
</dbReference>
<reference evidence="3" key="1">
    <citation type="submission" date="2021-11" db="EMBL/GenBank/DDBJ databases">
        <authorList>
            <person name="Schell T."/>
        </authorList>
    </citation>
    <scope>NUCLEOTIDE SEQUENCE</scope>
    <source>
        <strain evidence="3">M5</strain>
    </source>
</reference>
<protein>
    <recommendedName>
        <fullName evidence="2">Nose resistant-to-fluoxetine protein N-terminal domain-containing protein</fullName>
    </recommendedName>
</protein>
<dbReference type="Pfam" id="PF01757">
    <property type="entry name" value="Acyl_transf_3"/>
    <property type="match status" value="1"/>
</dbReference>
<feature type="transmembrane region" description="Helical" evidence="1">
    <location>
        <begin position="632"/>
        <end position="654"/>
    </location>
</feature>
<dbReference type="SMART" id="SM00703">
    <property type="entry name" value="NRF"/>
    <property type="match status" value="1"/>
</dbReference>
<dbReference type="PANTHER" id="PTHR11161:SF0">
    <property type="entry name" value="O-ACYLTRANSFERASE LIKE PROTEIN"/>
    <property type="match status" value="1"/>
</dbReference>
<accession>A0A8J2RC65</accession>
<dbReference type="InterPro" id="IPR052728">
    <property type="entry name" value="O2_lipid_transport_reg"/>
</dbReference>
<name>A0A8J2RC65_9CRUS</name>
<organism evidence="3 4">
    <name type="scientific">Daphnia galeata</name>
    <dbReference type="NCBI Taxonomy" id="27404"/>
    <lineage>
        <taxon>Eukaryota</taxon>
        <taxon>Metazoa</taxon>
        <taxon>Ecdysozoa</taxon>
        <taxon>Arthropoda</taxon>
        <taxon>Crustacea</taxon>
        <taxon>Branchiopoda</taxon>
        <taxon>Diplostraca</taxon>
        <taxon>Cladocera</taxon>
        <taxon>Anomopoda</taxon>
        <taxon>Daphniidae</taxon>
        <taxon>Daphnia</taxon>
    </lineage>
</organism>
<dbReference type="AlphaFoldDB" id="A0A8J2RC65"/>
<dbReference type="InterPro" id="IPR006621">
    <property type="entry name" value="Nose-resist-to-fluoxetine_N"/>
</dbReference>
<dbReference type="PANTHER" id="PTHR11161">
    <property type="entry name" value="O-ACYLTRANSFERASE"/>
    <property type="match status" value="1"/>
</dbReference>
<keyword evidence="1" id="KW-0472">Membrane</keyword>
<evidence type="ECO:0000313" key="4">
    <source>
        <dbReference type="Proteomes" id="UP000789390"/>
    </source>
</evidence>
<feature type="transmembrane region" description="Helical" evidence="1">
    <location>
        <begin position="415"/>
        <end position="436"/>
    </location>
</feature>
<dbReference type="Proteomes" id="UP000789390">
    <property type="component" value="Unassembled WGS sequence"/>
</dbReference>
<feature type="transmembrane region" description="Helical" evidence="1">
    <location>
        <begin position="331"/>
        <end position="355"/>
    </location>
</feature>
<dbReference type="Pfam" id="PF20146">
    <property type="entry name" value="NRF"/>
    <property type="match status" value="1"/>
</dbReference>
<dbReference type="OrthoDB" id="207378at2759"/>
<feature type="transmembrane region" description="Helical" evidence="1">
    <location>
        <begin position="591"/>
        <end position="612"/>
    </location>
</feature>
<dbReference type="GO" id="GO:0016747">
    <property type="term" value="F:acyltransferase activity, transferring groups other than amino-acyl groups"/>
    <property type="evidence" value="ECO:0007669"/>
    <property type="project" value="InterPro"/>
</dbReference>
<feature type="transmembrane region" description="Helical" evidence="1">
    <location>
        <begin position="666"/>
        <end position="684"/>
    </location>
</feature>
<keyword evidence="1" id="KW-1133">Transmembrane helix</keyword>
<keyword evidence="4" id="KW-1185">Reference proteome</keyword>
<dbReference type="InterPro" id="IPR002656">
    <property type="entry name" value="Acyl_transf_3_dom"/>
</dbReference>
<feature type="transmembrane region" description="Helical" evidence="1">
    <location>
        <begin position="267"/>
        <end position="289"/>
    </location>
</feature>
<evidence type="ECO:0000313" key="3">
    <source>
        <dbReference type="EMBL" id="CAH0101437.1"/>
    </source>
</evidence>
<feature type="transmembrane region" description="Helical" evidence="1">
    <location>
        <begin position="485"/>
        <end position="505"/>
    </location>
</feature>
<comment type="caution">
    <text evidence="3">The sequence shown here is derived from an EMBL/GenBank/DDBJ whole genome shotgun (WGS) entry which is preliminary data.</text>
</comment>
<gene>
    <name evidence="3" type="ORF">DGAL_LOCUS3769</name>
</gene>
<evidence type="ECO:0000256" key="1">
    <source>
        <dbReference type="SAM" id="Phobius"/>
    </source>
</evidence>
<feature type="transmembrane region" description="Helical" evidence="1">
    <location>
        <begin position="563"/>
        <end position="579"/>
    </location>
</feature>
<keyword evidence="1" id="KW-0812">Transmembrane</keyword>
<sequence length="751" mass="85744">MNDLNKCYKTINSSPPTVGFGAFFVMSTGRLLPSLTRKLLVHFLVLINLFQSPEVDCLESTPTIENEIEGMDEWIYLSVPTATAGSNVSKKCLQHTEKYLKALESRLPWAVQMYESSGRLFEDLIHIEGSDSVHHEPGLFDECLFVQSDGVPFQGQYCTVFFDLKPVKEEETNVNHIENISNTSTDEQLNDGVKPVENNYNYQKPSVGFCLPSTCSAGDLRSAVAQHVGYRTIKETNFSIVTVANENYCYTQKKIDTSRTTFDNVTIAVLFAFSLLGITVATATVHDIWKGKNVTKSFAIQLLYCFSAKRNCATLFSAEESKESLSCVHGIRVLSICWIVLIHVGGAFTVLRLIYNRQMVIEKTVKFENQFVANGFFAVDTFFLMSGLLVAFKKLRQLDQNNGIFNLKRFYSHRYIRLTPVYAVLMAFVATLHPYVGTGPDWNLVVQKSQTLRKTWWINLMYINNYVNPVKNWWTNPEMPIGENWYLACDMQMFWLSPLFIYPIWRWRRTGVIWTVCCLLVALGISAIVLFVHDLPATICWLRPSDMAKINVYADKHYAETCARIPPYLIGIILGWILYKTKDKPIYIHKCLVAAGWMMATLFGLIVTYGMFPYLDEATVPVINPWIRVSYGVLHHSAWAIAVGWMIFACTHGYGGLLHQFLSWKLFVPLGRLSYSVYLIHLNYTFAYVSHLRKPYYFTEMSAAVNYFGILVISFLLAFVVSVTVEMPFINLDQLLFENKFKALQKGKKKT</sequence>